<dbReference type="EMBL" id="MU274913">
    <property type="protein sequence ID" value="KAI0088554.1"/>
    <property type="molecule type" value="Genomic_DNA"/>
</dbReference>
<gene>
    <name evidence="1" type="ORF">BDY19DRAFT_948238</name>
</gene>
<proteinExistence type="predicted"/>
<dbReference type="Proteomes" id="UP001055072">
    <property type="component" value="Unassembled WGS sequence"/>
</dbReference>
<protein>
    <submittedName>
        <fullName evidence="1">Uncharacterized protein</fullName>
    </submittedName>
</protein>
<reference evidence="1" key="1">
    <citation type="journal article" date="2021" name="Environ. Microbiol.">
        <title>Gene family expansions and transcriptome signatures uncover fungal adaptations to wood decay.</title>
        <authorList>
            <person name="Hage H."/>
            <person name="Miyauchi S."/>
            <person name="Viragh M."/>
            <person name="Drula E."/>
            <person name="Min B."/>
            <person name="Chaduli D."/>
            <person name="Navarro D."/>
            <person name="Favel A."/>
            <person name="Norest M."/>
            <person name="Lesage-Meessen L."/>
            <person name="Balint B."/>
            <person name="Merenyi Z."/>
            <person name="de Eugenio L."/>
            <person name="Morin E."/>
            <person name="Martinez A.T."/>
            <person name="Baldrian P."/>
            <person name="Stursova M."/>
            <person name="Martinez M.J."/>
            <person name="Novotny C."/>
            <person name="Magnuson J.K."/>
            <person name="Spatafora J.W."/>
            <person name="Maurice S."/>
            <person name="Pangilinan J."/>
            <person name="Andreopoulos W."/>
            <person name="LaButti K."/>
            <person name="Hundley H."/>
            <person name="Na H."/>
            <person name="Kuo A."/>
            <person name="Barry K."/>
            <person name="Lipzen A."/>
            <person name="Henrissat B."/>
            <person name="Riley R."/>
            <person name="Ahrendt S."/>
            <person name="Nagy L.G."/>
            <person name="Grigoriev I.V."/>
            <person name="Martin F."/>
            <person name="Rosso M.N."/>
        </authorList>
    </citation>
    <scope>NUCLEOTIDE SEQUENCE</scope>
    <source>
        <strain evidence="1">CBS 384.51</strain>
    </source>
</reference>
<comment type="caution">
    <text evidence="1">The sequence shown here is derived from an EMBL/GenBank/DDBJ whole genome shotgun (WGS) entry which is preliminary data.</text>
</comment>
<organism evidence="1 2">
    <name type="scientific">Irpex rosettiformis</name>
    <dbReference type="NCBI Taxonomy" id="378272"/>
    <lineage>
        <taxon>Eukaryota</taxon>
        <taxon>Fungi</taxon>
        <taxon>Dikarya</taxon>
        <taxon>Basidiomycota</taxon>
        <taxon>Agaricomycotina</taxon>
        <taxon>Agaricomycetes</taxon>
        <taxon>Polyporales</taxon>
        <taxon>Irpicaceae</taxon>
        <taxon>Irpex</taxon>
    </lineage>
</organism>
<keyword evidence="2" id="KW-1185">Reference proteome</keyword>
<feature type="non-terminal residue" evidence="1">
    <location>
        <position position="72"/>
    </location>
</feature>
<evidence type="ECO:0000313" key="1">
    <source>
        <dbReference type="EMBL" id="KAI0088554.1"/>
    </source>
</evidence>
<evidence type="ECO:0000313" key="2">
    <source>
        <dbReference type="Proteomes" id="UP001055072"/>
    </source>
</evidence>
<sequence>MIRTCYKKTKKKSERESPRVRKSYHRHQQNRPRTLGDTAGRGRGREGYVNNHYFTTKPQGHEDEERKKSYRG</sequence>
<name>A0ACB8U390_9APHY</name>
<accession>A0ACB8U390</accession>